<dbReference type="GO" id="GO:0019068">
    <property type="term" value="P:virion assembly"/>
    <property type="evidence" value="ECO:0007669"/>
    <property type="project" value="InterPro"/>
</dbReference>
<feature type="region of interest" description="Disordered" evidence="1">
    <location>
        <begin position="83"/>
        <end position="103"/>
    </location>
</feature>
<name>A0A091E3A8_CORBR</name>
<keyword evidence="4" id="KW-1185">Reference proteome</keyword>
<reference evidence="3 4" key="1">
    <citation type="submission" date="2014-04" db="EMBL/GenBank/DDBJ databases">
        <title>Genome evolution of avian class.</title>
        <authorList>
            <person name="Zhang G."/>
            <person name="Li C."/>
        </authorList>
    </citation>
    <scope>NUCLEOTIDE SEQUENCE [LARGE SCALE GENOMIC DNA]</scope>
    <source>
        <strain evidence="3">BGI_N302</strain>
    </source>
</reference>
<dbReference type="Pfam" id="PF02093">
    <property type="entry name" value="Gag_p30"/>
    <property type="match status" value="1"/>
</dbReference>
<dbReference type="PANTHER" id="PTHR33166">
    <property type="entry name" value="GAG_P30 DOMAIN-CONTAINING PROTEIN"/>
    <property type="match status" value="1"/>
</dbReference>
<feature type="non-terminal residue" evidence="3">
    <location>
        <position position="1"/>
    </location>
</feature>
<evidence type="ECO:0000313" key="4">
    <source>
        <dbReference type="Proteomes" id="UP000052976"/>
    </source>
</evidence>
<proteinExistence type="predicted"/>
<evidence type="ECO:0000313" key="3">
    <source>
        <dbReference type="EMBL" id="KFO52713.1"/>
    </source>
</evidence>
<dbReference type="InterPro" id="IPR050462">
    <property type="entry name" value="Retroviral_Gag-Pol_poly"/>
</dbReference>
<organism evidence="3 4">
    <name type="scientific">Corvus brachyrhynchos</name>
    <name type="common">American crow</name>
    <dbReference type="NCBI Taxonomy" id="85066"/>
    <lineage>
        <taxon>Eukaryota</taxon>
        <taxon>Metazoa</taxon>
        <taxon>Chordata</taxon>
        <taxon>Craniata</taxon>
        <taxon>Vertebrata</taxon>
        <taxon>Euteleostomi</taxon>
        <taxon>Archelosauria</taxon>
        <taxon>Archosauria</taxon>
        <taxon>Dinosauria</taxon>
        <taxon>Saurischia</taxon>
        <taxon>Theropoda</taxon>
        <taxon>Coelurosauria</taxon>
        <taxon>Aves</taxon>
        <taxon>Neognathae</taxon>
        <taxon>Neoaves</taxon>
        <taxon>Telluraves</taxon>
        <taxon>Australaves</taxon>
        <taxon>Passeriformes</taxon>
        <taxon>Corvoidea</taxon>
        <taxon>Corvidae</taxon>
        <taxon>Corvus</taxon>
    </lineage>
</organism>
<evidence type="ECO:0000259" key="2">
    <source>
        <dbReference type="Pfam" id="PF02093"/>
    </source>
</evidence>
<dbReference type="STRING" id="85066.A0A091E3A8"/>
<dbReference type="EMBL" id="KK717796">
    <property type="protein sequence ID" value="KFO52713.1"/>
    <property type="molecule type" value="Genomic_DNA"/>
</dbReference>
<evidence type="ECO:0000256" key="1">
    <source>
        <dbReference type="SAM" id="MobiDB-lite"/>
    </source>
</evidence>
<dbReference type="AlphaFoldDB" id="A0A091E3A8"/>
<dbReference type="Proteomes" id="UP000052976">
    <property type="component" value="Unassembled WGS sequence"/>
</dbReference>
<feature type="domain" description="Core shell protein Gag P30" evidence="2">
    <location>
        <begin position="20"/>
        <end position="152"/>
    </location>
</feature>
<gene>
    <name evidence="3" type="ORF">N302_01179</name>
</gene>
<feature type="non-terminal residue" evidence="3">
    <location>
        <position position="152"/>
    </location>
</feature>
<sequence>QTVRNHGPVTVKSPFSVVHLMSWKQAAGVYREDLDRVAKVFETIIRTQDPDWNDIQVMLDMLLDNTEKMVLSTARKQVKGAHTNGDLEGTVDQNFPSTDPRWDPNLPGTQVCLTRYQRWVLFGVKHAILKAMNWSKLYEVKQDDTESPTTFM</sequence>
<protein>
    <recommendedName>
        <fullName evidence="2">Core shell protein Gag P30 domain-containing protein</fullName>
    </recommendedName>
</protein>
<dbReference type="InterPro" id="IPR003036">
    <property type="entry name" value="Gag_P30"/>
</dbReference>
<dbReference type="InterPro" id="IPR008919">
    <property type="entry name" value="Retrov_capsid_N"/>
</dbReference>
<accession>A0A091E3A8</accession>
<dbReference type="SUPFAM" id="SSF47943">
    <property type="entry name" value="Retrovirus capsid protein, N-terminal core domain"/>
    <property type="match status" value="1"/>
</dbReference>
<dbReference type="Gene3D" id="1.10.375.10">
    <property type="entry name" value="Human Immunodeficiency Virus Type 1 Capsid Protein"/>
    <property type="match status" value="1"/>
</dbReference>